<feature type="compositionally biased region" description="Polar residues" evidence="2">
    <location>
        <begin position="278"/>
        <end position="288"/>
    </location>
</feature>
<keyword evidence="1" id="KW-0862">Zinc</keyword>
<dbReference type="InterPro" id="IPR013087">
    <property type="entry name" value="Znf_C2H2_type"/>
</dbReference>
<dbReference type="RefSeq" id="XP_001837457.1">
    <property type="nucleotide sequence ID" value="XM_001837405.1"/>
</dbReference>
<evidence type="ECO:0000256" key="2">
    <source>
        <dbReference type="SAM" id="MobiDB-lite"/>
    </source>
</evidence>
<dbReference type="GO" id="GO:0008270">
    <property type="term" value="F:zinc ion binding"/>
    <property type="evidence" value="ECO:0007669"/>
    <property type="project" value="UniProtKB-KW"/>
</dbReference>
<dbReference type="InParanoid" id="A8NYL2"/>
<reference evidence="4 5" key="1">
    <citation type="journal article" date="2010" name="Proc. Natl. Acad. Sci. U.S.A.">
        <title>Insights into evolution of multicellular fungi from the assembled chromosomes of the mushroom Coprinopsis cinerea (Coprinus cinereus).</title>
        <authorList>
            <person name="Stajich J.E."/>
            <person name="Wilke S.K."/>
            <person name="Ahren D."/>
            <person name="Au C.H."/>
            <person name="Birren B.W."/>
            <person name="Borodovsky M."/>
            <person name="Burns C."/>
            <person name="Canback B."/>
            <person name="Casselton L.A."/>
            <person name="Cheng C.K."/>
            <person name="Deng J."/>
            <person name="Dietrich F.S."/>
            <person name="Fargo D.C."/>
            <person name="Farman M.L."/>
            <person name="Gathman A.C."/>
            <person name="Goldberg J."/>
            <person name="Guigo R."/>
            <person name="Hoegger P.J."/>
            <person name="Hooker J.B."/>
            <person name="Huggins A."/>
            <person name="James T.Y."/>
            <person name="Kamada T."/>
            <person name="Kilaru S."/>
            <person name="Kodira C."/>
            <person name="Kues U."/>
            <person name="Kupfer D."/>
            <person name="Kwan H.S."/>
            <person name="Lomsadze A."/>
            <person name="Li W."/>
            <person name="Lilly W.W."/>
            <person name="Ma L.J."/>
            <person name="Mackey A.J."/>
            <person name="Manning G."/>
            <person name="Martin F."/>
            <person name="Muraguchi H."/>
            <person name="Natvig D.O."/>
            <person name="Palmerini H."/>
            <person name="Ramesh M.A."/>
            <person name="Rehmeyer C.J."/>
            <person name="Roe B.A."/>
            <person name="Shenoy N."/>
            <person name="Stanke M."/>
            <person name="Ter-Hovhannisyan V."/>
            <person name="Tunlid A."/>
            <person name="Velagapudi R."/>
            <person name="Vision T.J."/>
            <person name="Zeng Q."/>
            <person name="Zolan M.E."/>
            <person name="Pukkila P.J."/>
        </authorList>
    </citation>
    <scope>NUCLEOTIDE SEQUENCE [LARGE SCALE GENOMIC DNA]</scope>
    <source>
        <strain evidence="5">Okayama-7 / 130 / ATCC MYA-4618 / FGSC 9003</strain>
    </source>
</reference>
<evidence type="ECO:0000256" key="1">
    <source>
        <dbReference type="PROSITE-ProRule" id="PRU00042"/>
    </source>
</evidence>
<name>A8NYL2_COPC7</name>
<feature type="compositionally biased region" description="Polar residues" evidence="2">
    <location>
        <begin position="337"/>
        <end position="360"/>
    </location>
</feature>
<protein>
    <recommendedName>
        <fullName evidence="3">C2H2-type domain-containing protein</fullName>
    </recommendedName>
</protein>
<dbReference type="EMBL" id="AACS02000005">
    <property type="protein sequence ID" value="EAU84373.1"/>
    <property type="molecule type" value="Genomic_DNA"/>
</dbReference>
<feature type="compositionally biased region" description="Acidic residues" evidence="2">
    <location>
        <begin position="454"/>
        <end position="470"/>
    </location>
</feature>
<feature type="compositionally biased region" description="Low complexity" evidence="2">
    <location>
        <begin position="364"/>
        <end position="377"/>
    </location>
</feature>
<feature type="region of interest" description="Disordered" evidence="2">
    <location>
        <begin position="278"/>
        <end position="491"/>
    </location>
</feature>
<sequence>MLQISSTQVKIYECRMGWCPESFPNELALVEHVKDHIRKAPWIRRGDLPVIVRAEEGLGESMSLSAGMIGLSSPFPSQVGKVVRVETSGSQSQPSQVAQPTSSLPSPPQSNHAPSPHLQTFNAFDSGDLASQPEFTVDPNDSPIVGGFDDSPAFSFRSTSQDGSPQKALVIPTSPGLDTLVLQGSSASKKRKARDFVSSMSDSRRALPPSVSMASHVSNSSVASVERQLTQSMDFDDDEGVLERYIHTDQFADSYAGLSSQAESQVYAGEIFQSQVKSSAQPFTSQPMPSEASQQRQPESQSSSEGNISASSNLEPPPPGQPQPSTSTVSSQKSAPFSKTSHPFSQHDSLASQAHPSTSFPIRVTTSPVTPVTTVSPATLQSSSKSRTGNPSRRVFQSGTLPHFGSQDTNQAGPSAKPATTRALSAIERAPDGGLIHRHFDRHQHHQPGTSRDEDNEPGVEDEGDSEDFESQDRRYAIQTQAPYDSQAMDF</sequence>
<dbReference type="eggNOG" id="ENOG502RCBA">
    <property type="taxonomic scope" value="Eukaryota"/>
</dbReference>
<dbReference type="OrthoDB" id="3270241at2759"/>
<dbReference type="AlphaFoldDB" id="A8NYL2"/>
<proteinExistence type="predicted"/>
<feature type="compositionally biased region" description="Polar residues" evidence="2">
    <location>
        <begin position="111"/>
        <end position="123"/>
    </location>
</feature>
<keyword evidence="1" id="KW-0479">Metal-binding</keyword>
<evidence type="ECO:0000313" key="5">
    <source>
        <dbReference type="Proteomes" id="UP000001861"/>
    </source>
</evidence>
<feature type="compositionally biased region" description="Low complexity" evidence="2">
    <location>
        <begin position="290"/>
        <end position="314"/>
    </location>
</feature>
<keyword evidence="5" id="KW-1185">Reference proteome</keyword>
<dbReference type="VEuPathDB" id="FungiDB:CC1G_01369"/>
<feature type="compositionally biased region" description="Polar residues" evidence="2">
    <location>
        <begin position="87"/>
        <end position="98"/>
    </location>
</feature>
<dbReference type="KEGG" id="cci:CC1G_01369"/>
<gene>
    <name evidence="4" type="ORF">CC1G_01369</name>
</gene>
<feature type="compositionally biased region" description="Low complexity" evidence="2">
    <location>
        <begin position="323"/>
        <end position="336"/>
    </location>
</feature>
<dbReference type="OMA" id="DADSHYQ"/>
<comment type="caution">
    <text evidence="4">The sequence shown here is derived from an EMBL/GenBank/DDBJ whole genome shotgun (WGS) entry which is preliminary data.</text>
</comment>
<feature type="region of interest" description="Disordered" evidence="2">
    <location>
        <begin position="82"/>
        <end position="167"/>
    </location>
</feature>
<dbReference type="PROSITE" id="PS50157">
    <property type="entry name" value="ZINC_FINGER_C2H2_2"/>
    <property type="match status" value="1"/>
</dbReference>
<feature type="domain" description="C2H2-type" evidence="3">
    <location>
        <begin position="12"/>
        <end position="41"/>
    </location>
</feature>
<dbReference type="GeneID" id="6014013"/>
<evidence type="ECO:0000259" key="3">
    <source>
        <dbReference type="PROSITE" id="PS50157"/>
    </source>
</evidence>
<feature type="compositionally biased region" description="Polar residues" evidence="2">
    <location>
        <begin position="378"/>
        <end position="413"/>
    </location>
</feature>
<keyword evidence="1" id="KW-0863">Zinc-finger</keyword>
<feature type="compositionally biased region" description="Basic residues" evidence="2">
    <location>
        <begin position="436"/>
        <end position="446"/>
    </location>
</feature>
<evidence type="ECO:0000313" key="4">
    <source>
        <dbReference type="EMBL" id="EAU84373.1"/>
    </source>
</evidence>
<dbReference type="Proteomes" id="UP000001861">
    <property type="component" value="Unassembled WGS sequence"/>
</dbReference>
<accession>A8NYL2</accession>
<organism evidence="4 5">
    <name type="scientific">Coprinopsis cinerea (strain Okayama-7 / 130 / ATCC MYA-4618 / FGSC 9003)</name>
    <name type="common">Inky cap fungus</name>
    <name type="synonym">Hormographiella aspergillata</name>
    <dbReference type="NCBI Taxonomy" id="240176"/>
    <lineage>
        <taxon>Eukaryota</taxon>
        <taxon>Fungi</taxon>
        <taxon>Dikarya</taxon>
        <taxon>Basidiomycota</taxon>
        <taxon>Agaricomycotina</taxon>
        <taxon>Agaricomycetes</taxon>
        <taxon>Agaricomycetidae</taxon>
        <taxon>Agaricales</taxon>
        <taxon>Agaricineae</taxon>
        <taxon>Psathyrellaceae</taxon>
        <taxon>Coprinopsis</taxon>
    </lineage>
</organism>
<dbReference type="PROSITE" id="PS00028">
    <property type="entry name" value="ZINC_FINGER_C2H2_1"/>
    <property type="match status" value="1"/>
</dbReference>